<protein>
    <submittedName>
        <fullName evidence="2">Uncharacterized protein</fullName>
    </submittedName>
</protein>
<feature type="region of interest" description="Disordered" evidence="1">
    <location>
        <begin position="284"/>
        <end position="321"/>
    </location>
</feature>
<feature type="compositionally biased region" description="Polar residues" evidence="1">
    <location>
        <begin position="784"/>
        <end position="795"/>
    </location>
</feature>
<feature type="compositionally biased region" description="Polar residues" evidence="1">
    <location>
        <begin position="635"/>
        <end position="648"/>
    </location>
</feature>
<evidence type="ECO:0000313" key="2">
    <source>
        <dbReference type="EMBL" id="CZT06002.1"/>
    </source>
</evidence>
<dbReference type="Proteomes" id="UP000178129">
    <property type="component" value="Unassembled WGS sequence"/>
</dbReference>
<name>A0A1E1L601_9HELO</name>
<comment type="caution">
    <text evidence="2">The sequence shown here is derived from an EMBL/GenBank/DDBJ whole genome shotgun (WGS) entry which is preliminary data.</text>
</comment>
<organism evidence="2 3">
    <name type="scientific">Rhynchosporium graminicola</name>
    <dbReference type="NCBI Taxonomy" id="2792576"/>
    <lineage>
        <taxon>Eukaryota</taxon>
        <taxon>Fungi</taxon>
        <taxon>Dikarya</taxon>
        <taxon>Ascomycota</taxon>
        <taxon>Pezizomycotina</taxon>
        <taxon>Leotiomycetes</taxon>
        <taxon>Helotiales</taxon>
        <taxon>Ploettnerulaceae</taxon>
        <taxon>Rhynchosporium</taxon>
    </lineage>
</organism>
<feature type="region of interest" description="Disordered" evidence="1">
    <location>
        <begin position="600"/>
        <end position="648"/>
    </location>
</feature>
<feature type="compositionally biased region" description="Polar residues" evidence="1">
    <location>
        <begin position="284"/>
        <end position="303"/>
    </location>
</feature>
<sequence>MIGTDSSPNLASLSVFFLSSPRYHQRLQINAPGRGYNRSTSRNFSSEVYYVVRLLSLRVPTSFKKAHPQVASQPAPYQPAPYQQPQYQQAPYQQAPYQQPQYQQAPYQPNYFHKYATMPQAPAIMSTSTLPHLMPSQLLARPKVRLAGEAFRQFLKAKYEKRVAKRAAKAAVVKEKDSGVPGGEIVENAPSEVPNASLTRQASLVLPELSVKRAAVEELPQNAATAKKSWIQETSNPSQLKDKWKLVVTGFQAKKLVVLDQHQDPQTRTLIEKSKKPVFFEQHNNQQAQTHSVEQSREPSNLPSHPAGESDDCRVNQPKHGPDAHADAMRCVDKLLGLVHGHDGRILDKLNIEEWEILASDMIYETSGSQSCIMMPSWTSSHRSEKSSPHFRQHIIFFLPMNLNRTMVATIVDIPQQRLYIFGPSRLHQDLINRSEFILRVNDIPCGGSTWKHRGLEYQDDTTDSECAIWTMFFLKRHLTGETLDPHDYGVTDLRYRYARVFAYEYEALRPEISELLDAYRSVHRMGSSMSLNVDWSSNIERGLNSGSQETQPSPSGAQRSNTTSFVSGTVASSLSTPGTPKDKREVSLGLGHLYATSPKVSKGIMRTSTSSQHREKTPGQHSSQISSESSSQQMVQNDRSSSVVSNTGRLSSLSSLHNLLRASPFNTIPTAKTDDAPIREDILSHDRIRQAMIRTNPDNICDRLNDIAPLSRPINKDPIVSLSVPSKQLPQDSQRSRSHISSIWNSKLSRLSPKSIRHQRSGSLTSSARFVTYQRVPDLSFNKPVSQPFIQNENPTRKDVSPTHHDPALRGSDGDDTLYPRSSMITTRNTDNA</sequence>
<feature type="compositionally biased region" description="Low complexity" evidence="1">
    <location>
        <begin position="621"/>
        <end position="634"/>
    </location>
</feature>
<dbReference type="AlphaFoldDB" id="A0A1E1L601"/>
<keyword evidence="3" id="KW-1185">Reference proteome</keyword>
<feature type="compositionally biased region" description="Polar residues" evidence="1">
    <location>
        <begin position="824"/>
        <end position="834"/>
    </location>
</feature>
<proteinExistence type="predicted"/>
<dbReference type="EMBL" id="FJUW01000037">
    <property type="protein sequence ID" value="CZT06002.1"/>
    <property type="molecule type" value="Genomic_DNA"/>
</dbReference>
<dbReference type="InParanoid" id="A0A1E1L601"/>
<evidence type="ECO:0000256" key="1">
    <source>
        <dbReference type="SAM" id="MobiDB-lite"/>
    </source>
</evidence>
<feature type="region of interest" description="Disordered" evidence="1">
    <location>
        <begin position="782"/>
        <end position="834"/>
    </location>
</feature>
<gene>
    <name evidence="2" type="ORF">RCO7_05182</name>
</gene>
<feature type="compositionally biased region" description="Basic and acidic residues" evidence="1">
    <location>
        <begin position="796"/>
        <end position="809"/>
    </location>
</feature>
<evidence type="ECO:0000313" key="3">
    <source>
        <dbReference type="Proteomes" id="UP000178129"/>
    </source>
</evidence>
<accession>A0A1E1L601</accession>
<feature type="region of interest" description="Disordered" evidence="1">
    <location>
        <begin position="541"/>
        <end position="564"/>
    </location>
</feature>
<reference evidence="3" key="1">
    <citation type="submission" date="2016-03" db="EMBL/GenBank/DDBJ databases">
        <authorList>
            <person name="Ploux O."/>
        </authorList>
    </citation>
    <scope>NUCLEOTIDE SEQUENCE [LARGE SCALE GENOMIC DNA]</scope>
    <source>
        <strain evidence="3">UK7</strain>
    </source>
</reference>